<keyword evidence="3" id="KW-1185">Reference proteome</keyword>
<feature type="chain" id="PRO_5046430039" description="Lipoprotein" evidence="1">
    <location>
        <begin position="24"/>
        <end position="237"/>
    </location>
</feature>
<evidence type="ECO:0000256" key="1">
    <source>
        <dbReference type="SAM" id="SignalP"/>
    </source>
</evidence>
<dbReference type="EMBL" id="JAQQXQ010000007">
    <property type="protein sequence ID" value="MDC8755035.1"/>
    <property type="molecule type" value="Genomic_DNA"/>
</dbReference>
<evidence type="ECO:0000313" key="2">
    <source>
        <dbReference type="EMBL" id="MDC8755035.1"/>
    </source>
</evidence>
<name>A0ABT5JS92_9SPHN</name>
<sequence length="237" mass="24444">MRRFYALLPLPVLLAACSAAPEAGGQGNPVARDPVVARALNDPLMSDPDLSARNEANALLGFADQSALPLIPATTDSAQEAREAGRLELLDGGSIPPLPRPVDGRGPLSAPVATARDGLAALGAPANCLGALTEDFRWAADLPQAAVIMPYGMVVQAGGADTAGCGLRIIRYQTQAAPEDVLQYHYVRAGRAGLSPVRHAEGGDSIAGRADDGEALVVAVRKAAGGMTAVDLFYRSR</sequence>
<keyword evidence="1" id="KW-0732">Signal</keyword>
<dbReference type="PROSITE" id="PS51257">
    <property type="entry name" value="PROKAR_LIPOPROTEIN"/>
    <property type="match status" value="1"/>
</dbReference>
<dbReference type="Proteomes" id="UP001216558">
    <property type="component" value="Unassembled WGS sequence"/>
</dbReference>
<comment type="caution">
    <text evidence="2">The sequence shown here is derived from an EMBL/GenBank/DDBJ whole genome shotgun (WGS) entry which is preliminary data.</text>
</comment>
<proteinExistence type="predicted"/>
<organism evidence="2 3">
    <name type="scientific">Erythrobacter fulvus</name>
    <dbReference type="NCBI Taxonomy" id="2987523"/>
    <lineage>
        <taxon>Bacteria</taxon>
        <taxon>Pseudomonadati</taxon>
        <taxon>Pseudomonadota</taxon>
        <taxon>Alphaproteobacteria</taxon>
        <taxon>Sphingomonadales</taxon>
        <taxon>Erythrobacteraceae</taxon>
        <taxon>Erythrobacter/Porphyrobacter group</taxon>
        <taxon>Erythrobacter</taxon>
    </lineage>
</organism>
<protein>
    <recommendedName>
        <fullName evidence="4">Lipoprotein</fullName>
    </recommendedName>
</protein>
<gene>
    <name evidence="2" type="ORF">OIK40_10335</name>
</gene>
<reference evidence="2 3" key="1">
    <citation type="submission" date="2022-10" db="EMBL/GenBank/DDBJ databases">
        <title>Erythrobacter sp. sf7 Genome sequencing.</title>
        <authorList>
            <person name="Park S."/>
        </authorList>
    </citation>
    <scope>NUCLEOTIDE SEQUENCE [LARGE SCALE GENOMIC DNA]</scope>
    <source>
        <strain evidence="3">sf7</strain>
    </source>
</reference>
<evidence type="ECO:0000313" key="3">
    <source>
        <dbReference type="Proteomes" id="UP001216558"/>
    </source>
</evidence>
<accession>A0ABT5JS92</accession>
<feature type="signal peptide" evidence="1">
    <location>
        <begin position="1"/>
        <end position="23"/>
    </location>
</feature>
<evidence type="ECO:0008006" key="4">
    <source>
        <dbReference type="Google" id="ProtNLM"/>
    </source>
</evidence>
<dbReference type="RefSeq" id="WP_273678246.1">
    <property type="nucleotide sequence ID" value="NZ_JAQQXQ010000007.1"/>
</dbReference>